<dbReference type="Gene3D" id="1.10.510.10">
    <property type="entry name" value="Transferase(Phosphotransferase) domain 1"/>
    <property type="match status" value="1"/>
</dbReference>
<dbReference type="InterPro" id="IPR000719">
    <property type="entry name" value="Prot_kinase_dom"/>
</dbReference>
<comment type="catalytic activity">
    <reaction evidence="9">
        <text>L-seryl-[protein] + ATP = O-phospho-L-seryl-[protein] + ADP + H(+)</text>
        <dbReference type="Rhea" id="RHEA:17989"/>
        <dbReference type="Rhea" id="RHEA-COMP:9863"/>
        <dbReference type="Rhea" id="RHEA-COMP:11604"/>
        <dbReference type="ChEBI" id="CHEBI:15378"/>
        <dbReference type="ChEBI" id="CHEBI:29999"/>
        <dbReference type="ChEBI" id="CHEBI:30616"/>
        <dbReference type="ChEBI" id="CHEBI:83421"/>
        <dbReference type="ChEBI" id="CHEBI:456216"/>
        <dbReference type="EC" id="2.7.11.22"/>
    </reaction>
</comment>
<evidence type="ECO:0000256" key="4">
    <source>
        <dbReference type="ARBA" id="ARBA00022679"/>
    </source>
</evidence>
<dbReference type="OrthoDB" id="1732493at2759"/>
<evidence type="ECO:0000256" key="2">
    <source>
        <dbReference type="ARBA" id="ARBA00012425"/>
    </source>
</evidence>
<dbReference type="AlphaFoldDB" id="A0A4U5M874"/>
<dbReference type="InterPro" id="IPR011009">
    <property type="entry name" value="Kinase-like_dom_sf"/>
</dbReference>
<dbReference type="EMBL" id="AZBU02000009">
    <property type="protein sequence ID" value="TKR65124.1"/>
    <property type="molecule type" value="Genomic_DNA"/>
</dbReference>
<keyword evidence="7 10" id="KW-0067">ATP-binding</keyword>
<protein>
    <recommendedName>
        <fullName evidence="2">cyclin-dependent kinase</fullName>
        <ecNumber evidence="2">2.7.11.22</ecNumber>
    </recommendedName>
</protein>
<evidence type="ECO:0000256" key="10">
    <source>
        <dbReference type="PROSITE-ProRule" id="PRU10141"/>
    </source>
</evidence>
<dbReference type="Pfam" id="PF00069">
    <property type="entry name" value="Pkinase"/>
    <property type="match status" value="1"/>
</dbReference>
<evidence type="ECO:0000259" key="12">
    <source>
        <dbReference type="PROSITE" id="PS50011"/>
    </source>
</evidence>
<dbReference type="PANTHER" id="PTHR24056">
    <property type="entry name" value="CELL DIVISION PROTEIN KINASE"/>
    <property type="match status" value="1"/>
</dbReference>
<keyword evidence="5 10" id="KW-0547">Nucleotide-binding</keyword>
<evidence type="ECO:0000256" key="11">
    <source>
        <dbReference type="RuleBase" id="RU000304"/>
    </source>
</evidence>
<dbReference type="FunFam" id="1.10.510.10:FF:000533">
    <property type="entry name" value="cyclin-dependent kinase 10"/>
    <property type="match status" value="1"/>
</dbReference>
<evidence type="ECO:0000256" key="5">
    <source>
        <dbReference type="ARBA" id="ARBA00022741"/>
    </source>
</evidence>
<dbReference type="SMART" id="SM00220">
    <property type="entry name" value="S_TKc"/>
    <property type="match status" value="1"/>
</dbReference>
<dbReference type="InterPro" id="IPR017441">
    <property type="entry name" value="Protein_kinase_ATP_BS"/>
</dbReference>
<dbReference type="STRING" id="34508.A0A4U5M874"/>
<evidence type="ECO:0000256" key="9">
    <source>
        <dbReference type="ARBA" id="ARBA00048367"/>
    </source>
</evidence>
<dbReference type="PROSITE" id="PS00108">
    <property type="entry name" value="PROTEIN_KINASE_ST"/>
    <property type="match status" value="1"/>
</dbReference>
<feature type="domain" description="Protein kinase" evidence="12">
    <location>
        <begin position="41"/>
        <end position="328"/>
    </location>
</feature>
<proteinExistence type="inferred from homology"/>
<dbReference type="CDD" id="cd07845">
    <property type="entry name" value="STKc_CDK10"/>
    <property type="match status" value="1"/>
</dbReference>
<dbReference type="InterPro" id="IPR050108">
    <property type="entry name" value="CDK"/>
</dbReference>
<organism evidence="13 14">
    <name type="scientific">Steinernema carpocapsae</name>
    <name type="common">Entomopathogenic nematode</name>
    <dbReference type="NCBI Taxonomy" id="34508"/>
    <lineage>
        <taxon>Eukaryota</taxon>
        <taxon>Metazoa</taxon>
        <taxon>Ecdysozoa</taxon>
        <taxon>Nematoda</taxon>
        <taxon>Chromadorea</taxon>
        <taxon>Rhabditida</taxon>
        <taxon>Tylenchina</taxon>
        <taxon>Panagrolaimomorpha</taxon>
        <taxon>Strongyloidoidea</taxon>
        <taxon>Steinernematidae</taxon>
        <taxon>Steinernema</taxon>
    </lineage>
</organism>
<dbReference type="GO" id="GO:0007346">
    <property type="term" value="P:regulation of mitotic cell cycle"/>
    <property type="evidence" value="ECO:0007669"/>
    <property type="project" value="InterPro"/>
</dbReference>
<accession>A0A4U5M874</accession>
<dbReference type="InterPro" id="IPR008271">
    <property type="entry name" value="Ser/Thr_kinase_AS"/>
</dbReference>
<evidence type="ECO:0000313" key="14">
    <source>
        <dbReference type="Proteomes" id="UP000298663"/>
    </source>
</evidence>
<keyword evidence="4" id="KW-0808">Transferase</keyword>
<evidence type="ECO:0000256" key="8">
    <source>
        <dbReference type="ARBA" id="ARBA00047811"/>
    </source>
</evidence>
<name>A0A4U5M874_STECR</name>
<keyword evidence="3 11" id="KW-0723">Serine/threonine-protein kinase</keyword>
<keyword evidence="14" id="KW-1185">Reference proteome</keyword>
<evidence type="ECO:0000256" key="6">
    <source>
        <dbReference type="ARBA" id="ARBA00022777"/>
    </source>
</evidence>
<dbReference type="PROSITE" id="PS00107">
    <property type="entry name" value="PROTEIN_KINASE_ATP"/>
    <property type="match status" value="1"/>
</dbReference>
<evidence type="ECO:0000256" key="1">
    <source>
        <dbReference type="ARBA" id="ARBA00006485"/>
    </source>
</evidence>
<keyword evidence="6" id="KW-0418">Kinase</keyword>
<dbReference type="PANTHER" id="PTHR24056:SF508">
    <property type="entry name" value="CYCLIN-DEPENDENT KINASE 10"/>
    <property type="match status" value="1"/>
</dbReference>
<dbReference type="GO" id="GO:0005634">
    <property type="term" value="C:nucleus"/>
    <property type="evidence" value="ECO:0007669"/>
    <property type="project" value="TreeGrafter"/>
</dbReference>
<feature type="binding site" evidence="10">
    <location>
        <position position="70"/>
    </location>
    <ligand>
        <name>ATP</name>
        <dbReference type="ChEBI" id="CHEBI:30616"/>
    </ligand>
</feature>
<dbReference type="EC" id="2.7.11.22" evidence="2"/>
<sequence length="350" mass="39934">MDSMLDTDDGDLQYISFLDLEPKIVKKEDIGYGRCRCVNDFEKLNRVGEGTYGVVYRARDRESGEIVALKKVRNDNRRSNDVSMPIAAIREISSLLELRHENIVKLHEVAVGRSIGSMFLVMEYCEQDLASLLDHMKAPFTEAQVKCILLQLFRAIEYLHKNFIVHRDLKVSNLLLTDTGILKVADFGLARTFGDPPKEMTPRVVTLWYRAPELLFESSCQTTGIDIWACGCIMGELLVHRPLLPGKSELDQIRQIIGLLGTPTSKIWPGMDELPALKMIELPKQPYNRLKKTFPGVNEEGLTLLNGMFVYDPKRRWSATKCLESRFFEMSPLPCDPSVMPSFPQHRNRK</sequence>
<dbReference type="GO" id="GO:0005524">
    <property type="term" value="F:ATP binding"/>
    <property type="evidence" value="ECO:0007669"/>
    <property type="project" value="UniProtKB-UniRule"/>
</dbReference>
<evidence type="ECO:0000256" key="7">
    <source>
        <dbReference type="ARBA" id="ARBA00022840"/>
    </source>
</evidence>
<evidence type="ECO:0000256" key="3">
    <source>
        <dbReference type="ARBA" id="ARBA00022527"/>
    </source>
</evidence>
<reference evidence="13 14" key="1">
    <citation type="journal article" date="2015" name="Genome Biol.">
        <title>Comparative genomics of Steinernema reveals deeply conserved gene regulatory networks.</title>
        <authorList>
            <person name="Dillman A.R."/>
            <person name="Macchietto M."/>
            <person name="Porter C.F."/>
            <person name="Rogers A."/>
            <person name="Williams B."/>
            <person name="Antoshechkin I."/>
            <person name="Lee M.M."/>
            <person name="Goodwin Z."/>
            <person name="Lu X."/>
            <person name="Lewis E.E."/>
            <person name="Goodrich-Blair H."/>
            <person name="Stock S.P."/>
            <person name="Adams B.J."/>
            <person name="Sternberg P.W."/>
            <person name="Mortazavi A."/>
        </authorList>
    </citation>
    <scope>NUCLEOTIDE SEQUENCE [LARGE SCALE GENOMIC DNA]</scope>
    <source>
        <strain evidence="13 14">ALL</strain>
    </source>
</reference>
<comment type="similarity">
    <text evidence="1">Belongs to the protein kinase superfamily. CMGC Ser/Thr protein kinase family. CDC2/CDKX subfamily.</text>
</comment>
<dbReference type="FunFam" id="3.30.200.20:FF:000124">
    <property type="entry name" value="Cyclin-dependent kinase 4"/>
    <property type="match status" value="1"/>
</dbReference>
<dbReference type="GO" id="GO:0004693">
    <property type="term" value="F:cyclin-dependent protein serine/threonine kinase activity"/>
    <property type="evidence" value="ECO:0007669"/>
    <property type="project" value="UniProtKB-EC"/>
</dbReference>
<comment type="caution">
    <text evidence="13">The sequence shown here is derived from an EMBL/GenBank/DDBJ whole genome shotgun (WGS) entry which is preliminary data.</text>
</comment>
<gene>
    <name evidence="13" type="ORF">L596_025577</name>
</gene>
<evidence type="ECO:0000313" key="13">
    <source>
        <dbReference type="EMBL" id="TKR65124.1"/>
    </source>
</evidence>
<dbReference type="Proteomes" id="UP000298663">
    <property type="component" value="Unassembled WGS sequence"/>
</dbReference>
<dbReference type="Gene3D" id="3.30.200.20">
    <property type="entry name" value="Phosphorylase Kinase, domain 1"/>
    <property type="match status" value="1"/>
</dbReference>
<dbReference type="InterPro" id="IPR044093">
    <property type="entry name" value="STKc_CDK10"/>
</dbReference>
<reference evidence="13 14" key="2">
    <citation type="journal article" date="2019" name="G3 (Bethesda)">
        <title>Hybrid Assembly of the Genome of the Entomopathogenic Nematode Steinernema carpocapsae Identifies the X-Chromosome.</title>
        <authorList>
            <person name="Serra L."/>
            <person name="Macchietto M."/>
            <person name="Macias-Munoz A."/>
            <person name="McGill C.J."/>
            <person name="Rodriguez I.M."/>
            <person name="Rodriguez B."/>
            <person name="Murad R."/>
            <person name="Mortazavi A."/>
        </authorList>
    </citation>
    <scope>NUCLEOTIDE SEQUENCE [LARGE SCALE GENOMIC DNA]</scope>
    <source>
        <strain evidence="13 14">ALL</strain>
    </source>
</reference>
<dbReference type="PROSITE" id="PS50011">
    <property type="entry name" value="PROTEIN_KINASE_DOM"/>
    <property type="match status" value="1"/>
</dbReference>
<dbReference type="SUPFAM" id="SSF56112">
    <property type="entry name" value="Protein kinase-like (PK-like)"/>
    <property type="match status" value="1"/>
</dbReference>
<comment type="catalytic activity">
    <reaction evidence="8">
        <text>L-threonyl-[protein] + ATP = O-phospho-L-threonyl-[protein] + ADP + H(+)</text>
        <dbReference type="Rhea" id="RHEA:46608"/>
        <dbReference type="Rhea" id="RHEA-COMP:11060"/>
        <dbReference type="Rhea" id="RHEA-COMP:11605"/>
        <dbReference type="ChEBI" id="CHEBI:15378"/>
        <dbReference type="ChEBI" id="CHEBI:30013"/>
        <dbReference type="ChEBI" id="CHEBI:30616"/>
        <dbReference type="ChEBI" id="CHEBI:61977"/>
        <dbReference type="ChEBI" id="CHEBI:456216"/>
        <dbReference type="EC" id="2.7.11.22"/>
    </reaction>
</comment>